<dbReference type="EMBL" id="LGRX02003561">
    <property type="protein sequence ID" value="KAK3282071.1"/>
    <property type="molecule type" value="Genomic_DNA"/>
</dbReference>
<proteinExistence type="predicted"/>
<protein>
    <submittedName>
        <fullName evidence="1">Uncharacterized protein</fullName>
    </submittedName>
</protein>
<evidence type="ECO:0000313" key="1">
    <source>
        <dbReference type="EMBL" id="KAK3282071.1"/>
    </source>
</evidence>
<evidence type="ECO:0000313" key="2">
    <source>
        <dbReference type="Proteomes" id="UP001190700"/>
    </source>
</evidence>
<dbReference type="AlphaFoldDB" id="A0AAE0GQ67"/>
<accession>A0AAE0GQ67</accession>
<dbReference type="Proteomes" id="UP001190700">
    <property type="component" value="Unassembled WGS sequence"/>
</dbReference>
<name>A0AAE0GQ67_9CHLO</name>
<organism evidence="1 2">
    <name type="scientific">Cymbomonas tetramitiformis</name>
    <dbReference type="NCBI Taxonomy" id="36881"/>
    <lineage>
        <taxon>Eukaryota</taxon>
        <taxon>Viridiplantae</taxon>
        <taxon>Chlorophyta</taxon>
        <taxon>Pyramimonadophyceae</taxon>
        <taxon>Pyramimonadales</taxon>
        <taxon>Pyramimonadaceae</taxon>
        <taxon>Cymbomonas</taxon>
    </lineage>
</organism>
<sequence>MAMKEYWAHLSVMNNDWNPQLKWPEAMNALQPGNCHAWKKKYGRMVPLPKELSKDKPLFRSVLLPAATDGG</sequence>
<reference evidence="1 2" key="1">
    <citation type="journal article" date="2015" name="Genome Biol. Evol.">
        <title>Comparative Genomics of a Bacterivorous Green Alga Reveals Evolutionary Causalities and Consequences of Phago-Mixotrophic Mode of Nutrition.</title>
        <authorList>
            <person name="Burns J.A."/>
            <person name="Paasch A."/>
            <person name="Narechania A."/>
            <person name="Kim E."/>
        </authorList>
    </citation>
    <scope>NUCLEOTIDE SEQUENCE [LARGE SCALE GENOMIC DNA]</scope>
    <source>
        <strain evidence="1 2">PLY_AMNH</strain>
    </source>
</reference>
<keyword evidence="2" id="KW-1185">Reference proteome</keyword>
<gene>
    <name evidence="1" type="ORF">CYMTET_10173</name>
</gene>
<comment type="caution">
    <text evidence="1">The sequence shown here is derived from an EMBL/GenBank/DDBJ whole genome shotgun (WGS) entry which is preliminary data.</text>
</comment>